<keyword evidence="6" id="KW-0539">Nucleus</keyword>
<comment type="subcellular location">
    <subcellularLocation>
        <location evidence="1">Nucleus</location>
    </subcellularLocation>
</comment>
<dbReference type="InterPro" id="IPR006818">
    <property type="entry name" value="ASF1-like"/>
</dbReference>
<comment type="caution">
    <text evidence="7">The sequence shown here is derived from an EMBL/GenBank/DDBJ whole genome shotgun (WGS) entry which is preliminary data.</text>
</comment>
<evidence type="ECO:0000256" key="2">
    <source>
        <dbReference type="ARBA" id="ARBA00006051"/>
    </source>
</evidence>
<evidence type="ECO:0000256" key="6">
    <source>
        <dbReference type="ARBA" id="ARBA00023242"/>
    </source>
</evidence>
<evidence type="ECO:0000256" key="3">
    <source>
        <dbReference type="ARBA" id="ARBA00023015"/>
    </source>
</evidence>
<dbReference type="AlphaFoldDB" id="A0A8S9QCM7"/>
<dbReference type="InterPro" id="IPR036747">
    <property type="entry name" value="ASF1-like_sf"/>
</dbReference>
<protein>
    <submittedName>
        <fullName evidence="7">Uncharacterized protein</fullName>
    </submittedName>
</protein>
<name>A0A8S9QCM7_BRACR</name>
<proteinExistence type="inferred from homology"/>
<comment type="similarity">
    <text evidence="2">Belongs to the ASF1 family.</text>
</comment>
<keyword evidence="3" id="KW-0805">Transcription regulation</keyword>
<evidence type="ECO:0000313" key="8">
    <source>
        <dbReference type="Proteomes" id="UP000712600"/>
    </source>
</evidence>
<keyword evidence="4" id="KW-0804">Transcription</keyword>
<evidence type="ECO:0000313" key="7">
    <source>
        <dbReference type="EMBL" id="KAF3539937.1"/>
    </source>
</evidence>
<sequence length="79" mass="8745">MSAINITNVTALDNPAPFVSPFQFEISYECLTSLKDGDGLLRLFWSGELWSGKSWLGVGCSADLWSEVRWTGDVWSGVE</sequence>
<evidence type="ECO:0000256" key="5">
    <source>
        <dbReference type="ARBA" id="ARBA00023186"/>
    </source>
</evidence>
<accession>A0A8S9QCM7</accession>
<organism evidence="7 8">
    <name type="scientific">Brassica cretica</name>
    <name type="common">Mustard</name>
    <dbReference type="NCBI Taxonomy" id="69181"/>
    <lineage>
        <taxon>Eukaryota</taxon>
        <taxon>Viridiplantae</taxon>
        <taxon>Streptophyta</taxon>
        <taxon>Embryophyta</taxon>
        <taxon>Tracheophyta</taxon>
        <taxon>Spermatophyta</taxon>
        <taxon>Magnoliopsida</taxon>
        <taxon>eudicotyledons</taxon>
        <taxon>Gunneridae</taxon>
        <taxon>Pentapetalae</taxon>
        <taxon>rosids</taxon>
        <taxon>malvids</taxon>
        <taxon>Brassicales</taxon>
        <taxon>Brassicaceae</taxon>
        <taxon>Brassiceae</taxon>
        <taxon>Brassica</taxon>
    </lineage>
</organism>
<dbReference type="Gene3D" id="2.60.40.1490">
    <property type="entry name" value="Histone chaperone ASF1-like"/>
    <property type="match status" value="1"/>
</dbReference>
<dbReference type="GO" id="GO:0005634">
    <property type="term" value="C:nucleus"/>
    <property type="evidence" value="ECO:0007669"/>
    <property type="project" value="UniProtKB-SubCell"/>
</dbReference>
<dbReference type="GO" id="GO:0006325">
    <property type="term" value="P:chromatin organization"/>
    <property type="evidence" value="ECO:0007669"/>
    <property type="project" value="InterPro"/>
</dbReference>
<reference evidence="7" key="1">
    <citation type="submission" date="2019-12" db="EMBL/GenBank/DDBJ databases">
        <title>Genome sequencing and annotation of Brassica cretica.</title>
        <authorList>
            <person name="Studholme D.J."/>
            <person name="Sarris P."/>
        </authorList>
    </citation>
    <scope>NUCLEOTIDE SEQUENCE</scope>
    <source>
        <strain evidence="7">PFS-109/04</strain>
        <tissue evidence="7">Leaf</tissue>
    </source>
</reference>
<gene>
    <name evidence="7" type="ORF">F2Q69_00020020</name>
</gene>
<keyword evidence="5" id="KW-0143">Chaperone</keyword>
<evidence type="ECO:0000256" key="1">
    <source>
        <dbReference type="ARBA" id="ARBA00004123"/>
    </source>
</evidence>
<dbReference type="SUPFAM" id="SSF101546">
    <property type="entry name" value="ASF1-like"/>
    <property type="match status" value="1"/>
</dbReference>
<dbReference type="Pfam" id="PF04729">
    <property type="entry name" value="ASF1_hist_chap"/>
    <property type="match status" value="1"/>
</dbReference>
<dbReference type="EMBL" id="QGKX02001290">
    <property type="protein sequence ID" value="KAF3539937.1"/>
    <property type="molecule type" value="Genomic_DNA"/>
</dbReference>
<evidence type="ECO:0000256" key="4">
    <source>
        <dbReference type="ARBA" id="ARBA00023163"/>
    </source>
</evidence>
<dbReference type="Proteomes" id="UP000712600">
    <property type="component" value="Unassembled WGS sequence"/>
</dbReference>